<dbReference type="Proteomes" id="UP001180737">
    <property type="component" value="Unassembled WGS sequence"/>
</dbReference>
<proteinExistence type="predicted"/>
<evidence type="ECO:0000313" key="2">
    <source>
        <dbReference type="Proteomes" id="UP001180737"/>
    </source>
</evidence>
<name>A0ABU2Z2Q3_9ACTN</name>
<sequence length="330" mass="36400">MQANNINIGLGVQDVEYISKNMAMEVFSAYSRDAFQVMKERVEVFAQTYIEQLIKDSPKAIENIKDPGVQAAILEAEAAYAKTGDDDLGSLLVDILAQRTVTMERNVVQLALSESINVAQKLTFRQYSSLSLIFLLRHVKFGAQTIKGLHEKWRDNLAPVITEAAVTRTDAQHLVATGCATLHPISTSIPRFALGTYPGFFSLGFELDNPAVKKIPAPYFIPCLRDGQKTQVSSVDEELLEAKMKSMGADPDERAMLENLLTANLMSEDDVLREMEETIPGIIDLGEKWQSTSFGQLSLTSVGTVLAHSNILRLTEGRFDAPLTTFLPEG</sequence>
<dbReference type="EMBL" id="JAVRFJ010000023">
    <property type="protein sequence ID" value="MDT0570736.1"/>
    <property type="molecule type" value="Genomic_DNA"/>
</dbReference>
<accession>A0ABU2Z2Q3</accession>
<organism evidence="1 2">
    <name type="scientific">Streptomyces gottesmaniae</name>
    <dbReference type="NCBI Taxonomy" id="3075518"/>
    <lineage>
        <taxon>Bacteria</taxon>
        <taxon>Bacillati</taxon>
        <taxon>Actinomycetota</taxon>
        <taxon>Actinomycetes</taxon>
        <taxon>Kitasatosporales</taxon>
        <taxon>Streptomycetaceae</taxon>
        <taxon>Streptomyces</taxon>
    </lineage>
</organism>
<dbReference type="RefSeq" id="WP_157856710.1">
    <property type="nucleotide sequence ID" value="NZ_JAVRFJ010000023.1"/>
</dbReference>
<dbReference type="NCBIfam" id="NF045477">
    <property type="entry name" value="LPO_1073_dom"/>
    <property type="match status" value="1"/>
</dbReference>
<gene>
    <name evidence="1" type="ORF">RM704_25315</name>
</gene>
<comment type="caution">
    <text evidence="1">The sequence shown here is derived from an EMBL/GenBank/DDBJ whole genome shotgun (WGS) entry which is preliminary data.</text>
</comment>
<protein>
    <submittedName>
        <fullName evidence="1">Uncharacterized protein</fullName>
    </submittedName>
</protein>
<keyword evidence="2" id="KW-1185">Reference proteome</keyword>
<dbReference type="InterPro" id="IPR053773">
    <property type="entry name" value="Vpar_1526-like"/>
</dbReference>
<evidence type="ECO:0000313" key="1">
    <source>
        <dbReference type="EMBL" id="MDT0570736.1"/>
    </source>
</evidence>
<reference evidence="1" key="1">
    <citation type="submission" date="2024-05" db="EMBL/GenBank/DDBJ databases">
        <title>30 novel species of actinomycetes from the DSMZ collection.</title>
        <authorList>
            <person name="Nouioui I."/>
        </authorList>
    </citation>
    <scope>NUCLEOTIDE SEQUENCE</scope>
    <source>
        <strain evidence="1">DSM 3412</strain>
    </source>
</reference>